<accession>A0A2M7TIR1</accession>
<organism evidence="1 2">
    <name type="scientific">candidate division WWE3 bacterium CG_4_10_14_0_2_um_filter_41_14</name>
    <dbReference type="NCBI Taxonomy" id="1975072"/>
    <lineage>
        <taxon>Bacteria</taxon>
        <taxon>Katanobacteria</taxon>
    </lineage>
</organism>
<dbReference type="Proteomes" id="UP000228920">
    <property type="component" value="Unassembled WGS sequence"/>
</dbReference>
<comment type="caution">
    <text evidence="1">The sequence shown here is derived from an EMBL/GenBank/DDBJ whole genome shotgun (WGS) entry which is preliminary data.</text>
</comment>
<dbReference type="SUPFAM" id="SSF53756">
    <property type="entry name" value="UDP-Glycosyltransferase/glycogen phosphorylase"/>
    <property type="match status" value="1"/>
</dbReference>
<name>A0A2M7TIR1_UNCKA</name>
<reference evidence="2" key="1">
    <citation type="submission" date="2017-09" db="EMBL/GenBank/DDBJ databases">
        <title>Depth-based differentiation of microbial function through sediment-hosted aquifers and enrichment of novel symbionts in the deep terrestrial subsurface.</title>
        <authorList>
            <person name="Probst A.J."/>
            <person name="Ladd B."/>
            <person name="Jarett J.K."/>
            <person name="Geller-Mcgrath D.E."/>
            <person name="Sieber C.M.K."/>
            <person name="Emerson J.B."/>
            <person name="Anantharaman K."/>
            <person name="Thomas B.C."/>
            <person name="Malmstrom R."/>
            <person name="Stieglmeier M."/>
            <person name="Klingl A."/>
            <person name="Woyke T."/>
            <person name="Ryan C.M."/>
            <person name="Banfield J.F."/>
        </authorList>
    </citation>
    <scope>NUCLEOTIDE SEQUENCE [LARGE SCALE GENOMIC DNA]</scope>
</reference>
<protein>
    <recommendedName>
        <fullName evidence="3">Glycosyl transferase family 1 domain-containing protein</fullName>
    </recommendedName>
</protein>
<sequence>MSKIRLKVAYYTPKTDSLSLMSDGISKDVALLFDHTNKAYLNRTTLFPNCAPKGIFPRIVGVFYRVWFIAKFYLLDQLVDLHFISSPRPINLLGLSLIRKPIVFSSPTKFLGFETSNEFNDFVTREQKYRAYIVVDDEDASIINNQGKTFAKVIIPSVEHSKKTLQSIVEPPQDEVRFIFASSPWSFEQFETKGLASMFRTMSTNPKVSLFLLWRGLFRSELDQYIRDYKVESQVTVIDEIVDIDEYYNMVHGAIAIFSSMKNNKAYPNSIFDSIIRGKPVIVSSNMPISGIIAKYKAGIVLKLGQDDLSDVIKEYVAKYEILSKGAVALSEYLSPERYVQEYEKFLDKTV</sequence>
<evidence type="ECO:0000313" key="1">
    <source>
        <dbReference type="EMBL" id="PIZ46243.1"/>
    </source>
</evidence>
<dbReference type="Gene3D" id="3.40.50.2000">
    <property type="entry name" value="Glycogen Phosphorylase B"/>
    <property type="match status" value="1"/>
</dbReference>
<evidence type="ECO:0000313" key="2">
    <source>
        <dbReference type="Proteomes" id="UP000228920"/>
    </source>
</evidence>
<gene>
    <name evidence="1" type="ORF">COY32_03690</name>
</gene>
<proteinExistence type="predicted"/>
<evidence type="ECO:0008006" key="3">
    <source>
        <dbReference type="Google" id="ProtNLM"/>
    </source>
</evidence>
<dbReference type="EMBL" id="PFNL01000109">
    <property type="protein sequence ID" value="PIZ46243.1"/>
    <property type="molecule type" value="Genomic_DNA"/>
</dbReference>
<dbReference type="AlphaFoldDB" id="A0A2M7TIR1"/>